<dbReference type="EMBL" id="KK112772">
    <property type="protein sequence ID" value="KFM58523.1"/>
    <property type="molecule type" value="Genomic_DNA"/>
</dbReference>
<dbReference type="Proteomes" id="UP000054359">
    <property type="component" value="Unassembled WGS sequence"/>
</dbReference>
<organism evidence="1 2">
    <name type="scientific">Stegodyphus mimosarum</name>
    <name type="common">African social velvet spider</name>
    <dbReference type="NCBI Taxonomy" id="407821"/>
    <lineage>
        <taxon>Eukaryota</taxon>
        <taxon>Metazoa</taxon>
        <taxon>Ecdysozoa</taxon>
        <taxon>Arthropoda</taxon>
        <taxon>Chelicerata</taxon>
        <taxon>Arachnida</taxon>
        <taxon>Araneae</taxon>
        <taxon>Araneomorphae</taxon>
        <taxon>Entelegynae</taxon>
        <taxon>Eresoidea</taxon>
        <taxon>Eresidae</taxon>
        <taxon>Stegodyphus</taxon>
    </lineage>
</organism>
<feature type="non-terminal residue" evidence="1">
    <location>
        <position position="87"/>
    </location>
</feature>
<gene>
    <name evidence="1" type="ORF">X975_04101</name>
</gene>
<proteinExistence type="predicted"/>
<evidence type="ECO:0000313" key="2">
    <source>
        <dbReference type="Proteomes" id="UP000054359"/>
    </source>
</evidence>
<dbReference type="AlphaFoldDB" id="A0A087T084"/>
<reference evidence="1 2" key="1">
    <citation type="submission" date="2013-11" db="EMBL/GenBank/DDBJ databases">
        <title>Genome sequencing of Stegodyphus mimosarum.</title>
        <authorList>
            <person name="Bechsgaard J."/>
        </authorList>
    </citation>
    <scope>NUCLEOTIDE SEQUENCE [LARGE SCALE GENOMIC DNA]</scope>
</reference>
<accession>A0A087T084</accession>
<name>A0A087T084_STEMI</name>
<keyword evidence="2" id="KW-1185">Reference proteome</keyword>
<sequence>MGSTVGSHSVIHTPSFLHLQPHAVLPSSTQGTLVKQSHVNADYCRGYPTRFWRYDYPSFHQMEPPAITASENSLKKSNGSFSHSHLY</sequence>
<protein>
    <submittedName>
        <fullName evidence="1">Uncharacterized protein</fullName>
    </submittedName>
</protein>
<dbReference type="OrthoDB" id="9880600at2759"/>
<evidence type="ECO:0000313" key="1">
    <source>
        <dbReference type="EMBL" id="KFM58523.1"/>
    </source>
</evidence>